<sequence>MLQSILQRLQGRRPNPTPSTPEPAPANESPNVVRIDFNPASINKQSDSPLFQLPGELRNQIWAYALTPYLDTTRPYPEHSCYARPDYNAPRVTAVALLRTCKAIYQEAWYLPWLTAELGFYLTWAERRPDRVETVPDVQRILNHLAANDVDTTISHVRVFAQLCNLEDGFCLQDILNMKHFRPLEVTVTIRHTDFWSWENDASLTVGSNWVRRCAFPNSTQVVRVEFESLERKKASIDHIARQAVEHWEFKRRDGTKLTAKRGNMRTTPAKEGEESVVYDEGETEVMRWTGSSTWAGERWIRDEIASQPGKLQYYVKSVVWRVKAAESAAKDPEPAIDIADTAEPEAASQGDQDHDSDEESEELDEDFDSCWDEDYLPLIAPPETDGLRPAVVSVETTTLEELGCDDSMNADEVAMRVIQWQSEYPPPTSRALQSSFFTPAYHG</sequence>
<feature type="region of interest" description="Disordered" evidence="1">
    <location>
        <begin position="9"/>
        <end position="32"/>
    </location>
</feature>
<reference evidence="2 3" key="1">
    <citation type="submission" date="2019-10" db="EMBL/GenBank/DDBJ databases">
        <authorList>
            <person name="Palmer J.M."/>
        </authorList>
    </citation>
    <scope>NUCLEOTIDE SEQUENCE [LARGE SCALE GENOMIC DNA]</scope>
    <source>
        <strain evidence="2 3">TWF696</strain>
    </source>
</reference>
<dbReference type="PANTHER" id="PTHR42085">
    <property type="entry name" value="F-BOX DOMAIN-CONTAINING PROTEIN"/>
    <property type="match status" value="1"/>
</dbReference>
<dbReference type="AlphaFoldDB" id="A0AAV9VBB2"/>
<protein>
    <submittedName>
        <fullName evidence="2">Uncharacterized protein</fullName>
    </submittedName>
</protein>
<dbReference type="InterPro" id="IPR038883">
    <property type="entry name" value="AN11006-like"/>
</dbReference>
<dbReference type="Proteomes" id="UP001375240">
    <property type="component" value="Unassembled WGS sequence"/>
</dbReference>
<organism evidence="2 3">
    <name type="scientific">Orbilia brochopaga</name>
    <dbReference type="NCBI Taxonomy" id="3140254"/>
    <lineage>
        <taxon>Eukaryota</taxon>
        <taxon>Fungi</taxon>
        <taxon>Dikarya</taxon>
        <taxon>Ascomycota</taxon>
        <taxon>Pezizomycotina</taxon>
        <taxon>Orbiliomycetes</taxon>
        <taxon>Orbiliales</taxon>
        <taxon>Orbiliaceae</taxon>
        <taxon>Orbilia</taxon>
    </lineage>
</organism>
<evidence type="ECO:0000256" key="1">
    <source>
        <dbReference type="SAM" id="MobiDB-lite"/>
    </source>
</evidence>
<feature type="compositionally biased region" description="Acidic residues" evidence="1">
    <location>
        <begin position="355"/>
        <end position="367"/>
    </location>
</feature>
<dbReference type="PANTHER" id="PTHR42085:SF2">
    <property type="entry name" value="F-BOX DOMAIN-CONTAINING PROTEIN"/>
    <property type="match status" value="1"/>
</dbReference>
<dbReference type="EMBL" id="JAVHNQ010000001">
    <property type="protein sequence ID" value="KAK6359255.1"/>
    <property type="molecule type" value="Genomic_DNA"/>
</dbReference>
<comment type="caution">
    <text evidence="2">The sequence shown here is derived from an EMBL/GenBank/DDBJ whole genome shotgun (WGS) entry which is preliminary data.</text>
</comment>
<accession>A0AAV9VBB2</accession>
<evidence type="ECO:0000313" key="3">
    <source>
        <dbReference type="Proteomes" id="UP001375240"/>
    </source>
</evidence>
<gene>
    <name evidence="2" type="ORF">TWF696_000418</name>
</gene>
<feature type="compositionally biased region" description="Pro residues" evidence="1">
    <location>
        <begin position="15"/>
        <end position="24"/>
    </location>
</feature>
<name>A0AAV9VBB2_9PEZI</name>
<evidence type="ECO:0000313" key="2">
    <source>
        <dbReference type="EMBL" id="KAK6359255.1"/>
    </source>
</evidence>
<proteinExistence type="predicted"/>
<feature type="region of interest" description="Disordered" evidence="1">
    <location>
        <begin position="344"/>
        <end position="367"/>
    </location>
</feature>
<keyword evidence="3" id="KW-1185">Reference proteome</keyword>